<evidence type="ECO:0000313" key="3">
    <source>
        <dbReference type="Proteomes" id="UP000266934"/>
    </source>
</evidence>
<dbReference type="RefSeq" id="WP_126399575.1">
    <property type="nucleotide sequence ID" value="NZ_AP018907.1"/>
</dbReference>
<sequence>MSAPRLEGLPARFPIAASALYAGVLVAFVAMALDAVLDASARRSAALDAADILGQLEGRSPRRTSTAVDPAVAAGSPFVEGSSLSVAGAALLQRVAGAITRVGGQVMSSQVDLQGPQSKAGFITVTASCEIKPAALQSLLYDIEAGMPFLFVDQLVVQAPAGAAAAPEGRMRVLLAVSGQWQGAK</sequence>
<gene>
    <name evidence="2" type="ORF">BLTE_18410</name>
</gene>
<keyword evidence="3" id="KW-1185">Reference proteome</keyword>
<keyword evidence="1" id="KW-1133">Transmembrane helix</keyword>
<proteinExistence type="predicted"/>
<feature type="transmembrane region" description="Helical" evidence="1">
    <location>
        <begin position="15"/>
        <end position="37"/>
    </location>
</feature>
<accession>A0A348G0S3</accession>
<dbReference type="InterPro" id="IPR034756">
    <property type="entry name" value="T2SSM_b"/>
</dbReference>
<dbReference type="NCBIfam" id="NF040576">
    <property type="entry name" value="T2SS_GspM_XpsM"/>
    <property type="match status" value="1"/>
</dbReference>
<organism evidence="2 3">
    <name type="scientific">Blastochloris tepida</name>
    <dbReference type="NCBI Taxonomy" id="2233851"/>
    <lineage>
        <taxon>Bacteria</taxon>
        <taxon>Pseudomonadati</taxon>
        <taxon>Pseudomonadota</taxon>
        <taxon>Alphaproteobacteria</taxon>
        <taxon>Hyphomicrobiales</taxon>
        <taxon>Blastochloridaceae</taxon>
        <taxon>Blastochloris</taxon>
    </lineage>
</organism>
<dbReference type="OrthoDB" id="8228433at2"/>
<keyword evidence="1" id="KW-0472">Membrane</keyword>
<dbReference type="AlphaFoldDB" id="A0A348G0S3"/>
<dbReference type="Proteomes" id="UP000266934">
    <property type="component" value="Chromosome"/>
</dbReference>
<dbReference type="KEGG" id="blag:BLTE_18410"/>
<evidence type="ECO:0000313" key="2">
    <source>
        <dbReference type="EMBL" id="BBF93156.1"/>
    </source>
</evidence>
<protein>
    <submittedName>
        <fullName evidence="2">General secretion pathway protein GspM</fullName>
    </submittedName>
</protein>
<reference evidence="2 3" key="1">
    <citation type="submission" date="2018-08" db="EMBL/GenBank/DDBJ databases">
        <title>Complete genome sequencing of Blastochloris tepida GI.</title>
        <authorList>
            <person name="Tsukatani Y."/>
            <person name="Mori H."/>
        </authorList>
    </citation>
    <scope>NUCLEOTIDE SEQUENCE [LARGE SCALE GENOMIC DNA]</scope>
    <source>
        <strain evidence="2 3">GI</strain>
    </source>
</reference>
<dbReference type="EMBL" id="AP018907">
    <property type="protein sequence ID" value="BBF93156.1"/>
    <property type="molecule type" value="Genomic_DNA"/>
</dbReference>
<keyword evidence="1" id="KW-0812">Transmembrane</keyword>
<evidence type="ECO:0000256" key="1">
    <source>
        <dbReference type="SAM" id="Phobius"/>
    </source>
</evidence>
<name>A0A348G0S3_9HYPH</name>
<dbReference type="Pfam" id="PF10741">
    <property type="entry name" value="T2SSM_b"/>
    <property type="match status" value="1"/>
</dbReference>